<organism evidence="1 2">
    <name type="scientific">Selenomonas sputigena (strain ATCC 35185 / DSM 20758 / CCUG 44933 / VPI D19B-28)</name>
    <dbReference type="NCBI Taxonomy" id="546271"/>
    <lineage>
        <taxon>Bacteria</taxon>
        <taxon>Bacillati</taxon>
        <taxon>Bacillota</taxon>
        <taxon>Negativicutes</taxon>
        <taxon>Selenomonadales</taxon>
        <taxon>Selenomonadaceae</taxon>
        <taxon>Selenomonas</taxon>
    </lineage>
</organism>
<comment type="caution">
    <text evidence="1">The sequence shown here is derived from an EMBL/GenBank/DDBJ whole genome shotgun (WGS) entry which is preliminary data.</text>
</comment>
<evidence type="ECO:0000313" key="2">
    <source>
        <dbReference type="Proteomes" id="UP000003505"/>
    </source>
</evidence>
<reference evidence="1 2" key="1">
    <citation type="submission" date="2009-09" db="EMBL/GenBank/DDBJ databases">
        <authorList>
            <person name="Weinstock G."/>
            <person name="Sodergren E."/>
            <person name="Clifton S."/>
            <person name="Fulton L."/>
            <person name="Fulton B."/>
            <person name="Courtney L."/>
            <person name="Fronick C."/>
            <person name="Harrison M."/>
            <person name="Strong C."/>
            <person name="Farmer C."/>
            <person name="Delahaunty K."/>
            <person name="Markovic C."/>
            <person name="Hall O."/>
            <person name="Minx P."/>
            <person name="Tomlinson C."/>
            <person name="Mitreva M."/>
            <person name="Nelson J."/>
            <person name="Hou S."/>
            <person name="Wollam A."/>
            <person name="Pepin K.H."/>
            <person name="Johnson M."/>
            <person name="Bhonagiri V."/>
            <person name="Nash W.E."/>
            <person name="Warren W."/>
            <person name="Chinwalla A."/>
            <person name="Mardis E.R."/>
            <person name="Wilson R.K."/>
        </authorList>
    </citation>
    <scope>NUCLEOTIDE SEQUENCE [LARGE SCALE GENOMIC DNA]</scope>
    <source>
        <strain evidence="2">ATCC 35185 / DSM 20758 / VPI D19B-28</strain>
    </source>
</reference>
<proteinExistence type="predicted"/>
<name>C9LYX6_SELS3</name>
<dbReference type="EMBL" id="ACKP02000056">
    <property type="protein sequence ID" value="EEX75959.1"/>
    <property type="molecule type" value="Genomic_DNA"/>
</dbReference>
<sequence length="39" mass="4407">MTQDDWLVAPHAGAWIEIGKTIGHRHCARVAPTWGVIRR</sequence>
<evidence type="ECO:0000313" key="1">
    <source>
        <dbReference type="EMBL" id="EEX75959.1"/>
    </source>
</evidence>
<gene>
    <name evidence="1" type="ORF">SELSPUOL_02687</name>
</gene>
<protein>
    <submittedName>
        <fullName evidence="1">Uncharacterized protein</fullName>
    </submittedName>
</protein>
<dbReference type="Proteomes" id="UP000003505">
    <property type="component" value="Unassembled WGS sequence"/>
</dbReference>
<accession>C9LYX6</accession>
<dbReference type="AlphaFoldDB" id="C9LYX6"/>